<dbReference type="Pfam" id="PF13751">
    <property type="entry name" value="DDE_Tnp_1_6"/>
    <property type="match status" value="1"/>
</dbReference>
<keyword evidence="1" id="KW-0472">Membrane</keyword>
<name>A0A179CQD3_9LACO</name>
<dbReference type="Proteomes" id="UP000078520">
    <property type="component" value="Unassembled WGS sequence"/>
</dbReference>
<evidence type="ECO:0000259" key="2">
    <source>
        <dbReference type="Pfam" id="PF13751"/>
    </source>
</evidence>
<gene>
    <name evidence="3" type="ORF">A3O14_05525</name>
</gene>
<dbReference type="OrthoDB" id="2236403at2"/>
<organism evidence="3 4">
    <name type="scientific">Ligilactobacillus aviarius</name>
    <dbReference type="NCBI Taxonomy" id="1606"/>
    <lineage>
        <taxon>Bacteria</taxon>
        <taxon>Bacillati</taxon>
        <taxon>Bacillota</taxon>
        <taxon>Bacilli</taxon>
        <taxon>Lactobacillales</taxon>
        <taxon>Lactobacillaceae</taxon>
        <taxon>Ligilactobacillus</taxon>
    </lineage>
</organism>
<keyword evidence="1" id="KW-1133">Transmembrane helix</keyword>
<reference evidence="4" key="1">
    <citation type="submission" date="2016-03" db="EMBL/GenBank/DDBJ databases">
        <authorList>
            <person name="Johnson T.J."/>
            <person name="Youmans B."/>
            <person name="Case K."/>
            <person name="Noll S."/>
        </authorList>
    </citation>
    <scope>NUCLEOTIDE SEQUENCE [LARGE SCALE GENOMIC DNA]</scope>
    <source>
        <strain evidence="4">UMNLAv8</strain>
    </source>
</reference>
<dbReference type="RefSeq" id="WP_064225345.1">
    <property type="nucleotide sequence ID" value="NZ_LVKI01000024.1"/>
</dbReference>
<dbReference type="EMBL" id="LVKI01000024">
    <property type="protein sequence ID" value="OAQ07740.1"/>
    <property type="molecule type" value="Genomic_DNA"/>
</dbReference>
<comment type="caution">
    <text evidence="3">The sequence shown here is derived from an EMBL/GenBank/DDBJ whole genome shotgun (WGS) entry which is preliminary data.</text>
</comment>
<feature type="transmembrane region" description="Helical" evidence="1">
    <location>
        <begin position="72"/>
        <end position="92"/>
    </location>
</feature>
<sequence>QRKFDVEPVFGTLKASLRFTRFTVRGLSKVNRQMALVIMAWNMKKLTNKIGQFCEYQFNLKEKIAKSNFLKLNFAIFIIETVYLILMSQSLFY</sequence>
<protein>
    <recommendedName>
        <fullName evidence="2">Transposase DDE domain-containing protein</fullName>
    </recommendedName>
</protein>
<evidence type="ECO:0000313" key="4">
    <source>
        <dbReference type="Proteomes" id="UP000078520"/>
    </source>
</evidence>
<evidence type="ECO:0000256" key="1">
    <source>
        <dbReference type="SAM" id="Phobius"/>
    </source>
</evidence>
<proteinExistence type="predicted"/>
<dbReference type="AlphaFoldDB" id="A0A179CQD3"/>
<feature type="non-terminal residue" evidence="3">
    <location>
        <position position="1"/>
    </location>
</feature>
<feature type="domain" description="Transposase DDE" evidence="2">
    <location>
        <begin position="1"/>
        <end position="46"/>
    </location>
</feature>
<keyword evidence="1" id="KW-0812">Transmembrane</keyword>
<accession>A0A179CQD3</accession>
<dbReference type="InterPro" id="IPR025668">
    <property type="entry name" value="Tnp_DDE_dom"/>
</dbReference>
<evidence type="ECO:0000313" key="3">
    <source>
        <dbReference type="EMBL" id="OAQ07740.1"/>
    </source>
</evidence>